<evidence type="ECO:0000256" key="2">
    <source>
        <dbReference type="SAM" id="MobiDB-lite"/>
    </source>
</evidence>
<dbReference type="Gene3D" id="2.60.120.10">
    <property type="entry name" value="Jelly Rolls"/>
    <property type="match status" value="2"/>
</dbReference>
<dbReference type="GO" id="GO:0046872">
    <property type="term" value="F:metal ion binding"/>
    <property type="evidence" value="ECO:0007669"/>
    <property type="project" value="UniProtKB-KW"/>
</dbReference>
<accession>A0A239BMY7</accession>
<feature type="domain" description="Cupin type-2" evidence="3">
    <location>
        <begin position="221"/>
        <end position="283"/>
    </location>
</feature>
<protein>
    <submittedName>
        <fullName evidence="4">Cupin domain-containing protein</fullName>
    </submittedName>
</protein>
<feature type="domain" description="Cupin type-2" evidence="3">
    <location>
        <begin position="55"/>
        <end position="122"/>
    </location>
</feature>
<dbReference type="EMBL" id="FZOF01000003">
    <property type="protein sequence ID" value="SNS09340.1"/>
    <property type="molecule type" value="Genomic_DNA"/>
</dbReference>
<evidence type="ECO:0000313" key="5">
    <source>
        <dbReference type="Proteomes" id="UP000198280"/>
    </source>
</evidence>
<organism evidence="4 5">
    <name type="scientific">Actinacidiphila glaucinigra</name>
    <dbReference type="NCBI Taxonomy" id="235986"/>
    <lineage>
        <taxon>Bacteria</taxon>
        <taxon>Bacillati</taxon>
        <taxon>Actinomycetota</taxon>
        <taxon>Actinomycetes</taxon>
        <taxon>Kitasatosporales</taxon>
        <taxon>Streptomycetaceae</taxon>
        <taxon>Actinacidiphila</taxon>
    </lineage>
</organism>
<feature type="region of interest" description="Disordered" evidence="2">
    <location>
        <begin position="1"/>
        <end position="31"/>
    </location>
</feature>
<dbReference type="Proteomes" id="UP000198280">
    <property type="component" value="Unassembled WGS sequence"/>
</dbReference>
<dbReference type="Pfam" id="PF07883">
    <property type="entry name" value="Cupin_2"/>
    <property type="match status" value="2"/>
</dbReference>
<keyword evidence="1" id="KW-0479">Metal-binding</keyword>
<dbReference type="PANTHER" id="PTHR35848">
    <property type="entry name" value="OXALATE-BINDING PROTEIN"/>
    <property type="match status" value="1"/>
</dbReference>
<dbReference type="OrthoDB" id="9791637at2"/>
<gene>
    <name evidence="4" type="ORF">SAMN05216252_10385</name>
</gene>
<keyword evidence="5" id="KW-1185">Reference proteome</keyword>
<reference evidence="4 5" key="1">
    <citation type="submission" date="2017-06" db="EMBL/GenBank/DDBJ databases">
        <authorList>
            <person name="Kim H.J."/>
            <person name="Triplett B.A."/>
        </authorList>
    </citation>
    <scope>NUCLEOTIDE SEQUENCE [LARGE SCALE GENOMIC DNA]</scope>
    <source>
        <strain evidence="4 5">CGMCC 4.1858</strain>
    </source>
</reference>
<proteinExistence type="predicted"/>
<dbReference type="InterPro" id="IPR014710">
    <property type="entry name" value="RmlC-like_jellyroll"/>
</dbReference>
<dbReference type="AlphaFoldDB" id="A0A239BMY7"/>
<dbReference type="InterPro" id="IPR011051">
    <property type="entry name" value="RmlC_Cupin_sf"/>
</dbReference>
<dbReference type="InterPro" id="IPR013096">
    <property type="entry name" value="Cupin_2"/>
</dbReference>
<name>A0A239BMY7_9ACTN</name>
<evidence type="ECO:0000259" key="3">
    <source>
        <dbReference type="Pfam" id="PF07883"/>
    </source>
</evidence>
<feature type="compositionally biased region" description="Basic and acidic residues" evidence="2">
    <location>
        <begin position="17"/>
        <end position="31"/>
    </location>
</feature>
<dbReference type="SUPFAM" id="SSF51182">
    <property type="entry name" value="RmlC-like cupins"/>
    <property type="match status" value="1"/>
</dbReference>
<dbReference type="InterPro" id="IPR051610">
    <property type="entry name" value="GPI/OXD"/>
</dbReference>
<evidence type="ECO:0000313" key="4">
    <source>
        <dbReference type="EMBL" id="SNS09340.1"/>
    </source>
</evidence>
<sequence length="307" mass="33284">MKQSAEVSRAPRSLSVHRGDSLEFVESHPSEPGKGVRVAHFLGPDDGASHLSIAIVELEPGGHVVGHRHPFEESYFVLEGNPLLAVADHHYALRPQDFGLVPYAVGHAWSNPTDQRVRMLRVHAPQPRPIDGRGTWGVFEAPGTHVPTQGVPVDELDPAKPYAGHFDQADMAPPGSISMPGYHGANVQNVQIRMMVDDLLGARHHAMFIVQFTPGVVDNAPLKTAKEHFHPFEEIYYLISGQARSFCDGEQDLAGAGDLVFAPVGASHGFAALGTEPLCWIEVQSPMPPASGGFTFHNDWSQQTNIG</sequence>
<evidence type="ECO:0000256" key="1">
    <source>
        <dbReference type="ARBA" id="ARBA00022723"/>
    </source>
</evidence>